<dbReference type="PATRIC" id="fig|94132.3.peg.1335"/>
<dbReference type="PANTHER" id="PTHR10543">
    <property type="entry name" value="BETA-CAROTENE DIOXYGENASE"/>
    <property type="match status" value="1"/>
</dbReference>
<comment type="similarity">
    <text evidence="1">Belongs to the carotenoid oxygenase family.</text>
</comment>
<evidence type="ECO:0000313" key="6">
    <source>
        <dbReference type="EMBL" id="AMO22606.1"/>
    </source>
</evidence>
<dbReference type="AlphaFoldDB" id="A0A127JRL9"/>
<dbReference type="Proteomes" id="UP000070433">
    <property type="component" value="Chromosome"/>
</dbReference>
<dbReference type="Pfam" id="PF03055">
    <property type="entry name" value="RPE65"/>
    <property type="match status" value="1"/>
</dbReference>
<dbReference type="InterPro" id="IPR004294">
    <property type="entry name" value="Carotenoid_Oase"/>
</dbReference>
<feature type="binding site" evidence="5">
    <location>
        <position position="195"/>
    </location>
    <ligand>
        <name>Fe cation</name>
        <dbReference type="ChEBI" id="CHEBI:24875"/>
        <note>catalytic</note>
    </ligand>
</feature>
<comment type="cofactor">
    <cofactor evidence="5">
        <name>Fe(2+)</name>
        <dbReference type="ChEBI" id="CHEBI:29033"/>
    </cofactor>
    <text evidence="5">Binds 1 Fe(2+) ion per subunit.</text>
</comment>
<accession>A0A127JRL9</accession>
<keyword evidence="7" id="KW-1185">Reference proteome</keyword>
<keyword evidence="4 5" id="KW-0408">Iron</keyword>
<evidence type="ECO:0000256" key="1">
    <source>
        <dbReference type="ARBA" id="ARBA00006787"/>
    </source>
</evidence>
<evidence type="ECO:0000313" key="7">
    <source>
        <dbReference type="Proteomes" id="UP000070433"/>
    </source>
</evidence>
<keyword evidence="2 5" id="KW-0479">Metal-binding</keyword>
<reference evidence="6 7" key="1">
    <citation type="journal article" date="2014" name="Int. J. Syst. Evol. Microbiol.">
        <title>Ramlibacter solisilvae sp. nov., isolated from forest soil, and emended description of the genus Ramlibacter.</title>
        <authorList>
            <person name="Lee H.J."/>
            <person name="Lee S.H."/>
            <person name="Lee S.S."/>
            <person name="Lee J.S."/>
            <person name="Kim Y."/>
            <person name="Kim S.C."/>
            <person name="Jeon C.O."/>
        </authorList>
    </citation>
    <scope>NUCLEOTIDE SEQUENCE [LARGE SCALE GENOMIC DNA]</scope>
    <source>
        <strain evidence="6 7">5-10</strain>
    </source>
</reference>
<dbReference type="GO" id="GO:0016121">
    <property type="term" value="P:carotene catabolic process"/>
    <property type="evidence" value="ECO:0007669"/>
    <property type="project" value="TreeGrafter"/>
</dbReference>
<evidence type="ECO:0000256" key="3">
    <source>
        <dbReference type="ARBA" id="ARBA00023002"/>
    </source>
</evidence>
<dbReference type="PANTHER" id="PTHR10543:SF24">
    <property type="entry name" value="CAROTENOID ISOMEROOXYGENASE"/>
    <property type="match status" value="1"/>
</dbReference>
<evidence type="ECO:0000256" key="2">
    <source>
        <dbReference type="ARBA" id="ARBA00022723"/>
    </source>
</evidence>
<proteinExistence type="inferred from homology"/>
<feature type="binding site" evidence="5">
    <location>
        <position position="437"/>
    </location>
    <ligand>
        <name>Fe cation</name>
        <dbReference type="ChEBI" id="CHEBI:24875"/>
        <note>catalytic</note>
    </ligand>
</feature>
<dbReference type="GO" id="GO:0010436">
    <property type="term" value="F:carotenoid dioxygenase activity"/>
    <property type="evidence" value="ECO:0007669"/>
    <property type="project" value="TreeGrafter"/>
</dbReference>
<organism evidence="6 7">
    <name type="scientific">Ramlibacter tataouinensis</name>
    <dbReference type="NCBI Taxonomy" id="94132"/>
    <lineage>
        <taxon>Bacteria</taxon>
        <taxon>Pseudomonadati</taxon>
        <taxon>Pseudomonadota</taxon>
        <taxon>Betaproteobacteria</taxon>
        <taxon>Burkholderiales</taxon>
        <taxon>Comamonadaceae</taxon>
        <taxon>Ramlibacter</taxon>
    </lineage>
</organism>
<sequence length="442" mass="49265">MEGRLPVWLRGSLLLNGPALWDLPQASYRHWFDGLAMLHRVQFDEGRVSYRSRFLQTEDYRRSIASSAPAFAAFDTRDPESFLERLKHFGKPRVTDNAAVVMSRIGDRWFATTEGPLLVGFDPETLQTRPTLALEDDLGVQLMAAHGITDSKGSYWNVGVTLGPKCAYKLFRLQPGARRRELIGQVRLPKPGYTHAFAMTPRHALVWETALRAQPLGFLLTGRSYIHNFKWDPVHGSMLHAVSVGDGSVRSWEVPPMVAFHAIQAYEQGDETVLELIVYDDPEIMDALLLERLRSGAPLGVTPRLMRYRLRARGEVTMENFGQGLELPQVHPARWARAKATVAWGTLLGNPSSPFFDATERIDLASGERRSWRRGTAVQLEPLFVPRPGADNEDDGVLLVPTLADGDVGSMIAVLDAETMECLAMVKAPQVIPFGYHAAWAG</sequence>
<protein>
    <submittedName>
        <fullName evidence="6">Uncharacterized protein</fullName>
    </submittedName>
</protein>
<name>A0A127JRL9_9BURK</name>
<dbReference type="GO" id="GO:0046872">
    <property type="term" value="F:metal ion binding"/>
    <property type="evidence" value="ECO:0007669"/>
    <property type="project" value="UniProtKB-KW"/>
</dbReference>
<keyword evidence="3" id="KW-0560">Oxidoreductase</keyword>
<dbReference type="EMBL" id="CP010951">
    <property type="protein sequence ID" value="AMO22606.1"/>
    <property type="molecule type" value="Genomic_DNA"/>
</dbReference>
<feature type="binding site" evidence="5">
    <location>
        <position position="261"/>
    </location>
    <ligand>
        <name>Fe cation</name>
        <dbReference type="ChEBI" id="CHEBI:24875"/>
        <note>catalytic</note>
    </ligand>
</feature>
<evidence type="ECO:0000256" key="4">
    <source>
        <dbReference type="ARBA" id="ARBA00023004"/>
    </source>
</evidence>
<gene>
    <name evidence="6" type="ORF">UC35_06565</name>
</gene>
<evidence type="ECO:0000256" key="5">
    <source>
        <dbReference type="PIRSR" id="PIRSR604294-1"/>
    </source>
</evidence>
<feature type="binding site" evidence="5">
    <location>
        <position position="146"/>
    </location>
    <ligand>
        <name>Fe cation</name>
        <dbReference type="ChEBI" id="CHEBI:24875"/>
        <note>catalytic</note>
    </ligand>
</feature>